<dbReference type="NCBIfam" id="TIGR01144">
    <property type="entry name" value="ATP_synt_b"/>
    <property type="match status" value="1"/>
</dbReference>
<evidence type="ECO:0000256" key="14">
    <source>
        <dbReference type="ARBA" id="ARBA00037847"/>
    </source>
</evidence>
<feature type="coiled-coil region" evidence="17">
    <location>
        <begin position="45"/>
        <end position="126"/>
    </location>
</feature>
<evidence type="ECO:0000256" key="9">
    <source>
        <dbReference type="ARBA" id="ARBA00023136"/>
    </source>
</evidence>
<evidence type="ECO:0000256" key="16">
    <source>
        <dbReference type="RuleBase" id="RU003848"/>
    </source>
</evidence>
<keyword evidence="4 15" id="KW-0138">CF(0)</keyword>
<dbReference type="GO" id="GO:0045259">
    <property type="term" value="C:proton-transporting ATP synthase complex"/>
    <property type="evidence" value="ECO:0007669"/>
    <property type="project" value="UniProtKB-KW"/>
</dbReference>
<dbReference type="Proteomes" id="UP000460298">
    <property type="component" value="Unassembled WGS sequence"/>
</dbReference>
<dbReference type="PANTHER" id="PTHR33445:SF1">
    <property type="entry name" value="ATP SYNTHASE SUBUNIT B"/>
    <property type="match status" value="1"/>
</dbReference>
<dbReference type="InterPro" id="IPR005864">
    <property type="entry name" value="ATP_synth_F0_bsu_bac"/>
</dbReference>
<comment type="function">
    <text evidence="11 15">F(1)F(0) ATP synthase produces ATP from ADP in the presence of a proton or sodium gradient. F-type ATPases consist of two structural domains, F(1) containing the extramembraneous catalytic core and F(0) containing the membrane proton channel, linked together by a central stalk and a peripheral stalk. During catalysis, ATP synthesis in the catalytic domain of F(1) is coupled via a rotary mechanism of the central stalk subunits to proton translocation.</text>
</comment>
<dbReference type="GO" id="GO:0012505">
    <property type="term" value="C:endomembrane system"/>
    <property type="evidence" value="ECO:0007669"/>
    <property type="project" value="UniProtKB-SubCell"/>
</dbReference>
<dbReference type="InterPro" id="IPR002146">
    <property type="entry name" value="ATP_synth_b/b'su_bac/chlpt"/>
</dbReference>
<evidence type="ECO:0000256" key="4">
    <source>
        <dbReference type="ARBA" id="ARBA00022547"/>
    </source>
</evidence>
<protein>
    <recommendedName>
        <fullName evidence="15">ATP synthase subunit b</fullName>
    </recommendedName>
    <alternativeName>
        <fullName evidence="15">ATP synthase F(0) sector subunit b</fullName>
    </alternativeName>
    <alternativeName>
        <fullName evidence="15">ATPase subunit I</fullName>
    </alternativeName>
    <alternativeName>
        <fullName evidence="15">F-type ATPase subunit b</fullName>
        <shortName evidence="15">F-ATPase subunit b</shortName>
    </alternativeName>
</protein>
<dbReference type="InterPro" id="IPR028987">
    <property type="entry name" value="ATP_synth_B-like_membr_sf"/>
</dbReference>
<evidence type="ECO:0000256" key="1">
    <source>
        <dbReference type="ARBA" id="ARBA00005513"/>
    </source>
</evidence>
<keyword evidence="5 15" id="KW-0812">Transmembrane</keyword>
<comment type="function">
    <text evidence="12">Component of the F(0) channel, it forms part of the peripheral stalk, linking F(1) to F(0). The b'-subunit is a diverged and duplicated form of b found in plants and photosynthetic bacteria.</text>
</comment>
<evidence type="ECO:0000256" key="2">
    <source>
        <dbReference type="ARBA" id="ARBA00022448"/>
    </source>
</evidence>
<evidence type="ECO:0000256" key="7">
    <source>
        <dbReference type="ARBA" id="ARBA00022989"/>
    </source>
</evidence>
<feature type="transmembrane region" description="Helical" evidence="15">
    <location>
        <begin position="21"/>
        <end position="41"/>
    </location>
</feature>
<comment type="subunit">
    <text evidence="15">F-type ATPases have 2 components, F(1) - the catalytic core - and F(0) - the membrane proton channel. F(1) has five subunits: alpha(3), beta(3), gamma(1), delta(1), epsilon(1). F(0) has three main subunits: a(1), b(2) and c(10-14). The alpha and beta chains form an alternating ring which encloses part of the gamma chain. F(1) is attached to F(0) by a central stalk formed by the gamma and epsilon chains, while a peripheral stalk is formed by the delta and b chains.</text>
</comment>
<comment type="caution">
    <text evidence="18">The sequence shown here is derived from an EMBL/GenBank/DDBJ whole genome shotgun (WGS) entry which is preliminary data.</text>
</comment>
<dbReference type="InterPro" id="IPR050059">
    <property type="entry name" value="ATP_synthase_B_chain"/>
</dbReference>
<evidence type="ECO:0000256" key="3">
    <source>
        <dbReference type="ARBA" id="ARBA00022475"/>
    </source>
</evidence>
<dbReference type="GO" id="GO:0046961">
    <property type="term" value="F:proton-transporting ATPase activity, rotational mechanism"/>
    <property type="evidence" value="ECO:0007669"/>
    <property type="project" value="TreeGrafter"/>
</dbReference>
<evidence type="ECO:0000313" key="18">
    <source>
        <dbReference type="EMBL" id="KAB2930344.1"/>
    </source>
</evidence>
<organism evidence="18 19">
    <name type="scientific">Leptonema illini</name>
    <dbReference type="NCBI Taxonomy" id="183"/>
    <lineage>
        <taxon>Bacteria</taxon>
        <taxon>Pseudomonadati</taxon>
        <taxon>Spirochaetota</taxon>
        <taxon>Spirochaetia</taxon>
        <taxon>Leptospirales</taxon>
        <taxon>Leptospiraceae</taxon>
        <taxon>Leptonema</taxon>
    </lineage>
</organism>
<evidence type="ECO:0000256" key="10">
    <source>
        <dbReference type="ARBA" id="ARBA00023310"/>
    </source>
</evidence>
<keyword evidence="9 15" id="KW-0472">Membrane</keyword>
<keyword evidence="8 15" id="KW-0406">Ion transport</keyword>
<comment type="subcellular location">
    <subcellularLocation>
        <location evidence="15">Cell membrane</location>
        <topology evidence="15">Single-pass membrane protein</topology>
    </subcellularLocation>
    <subcellularLocation>
        <location evidence="14">Endomembrane system</location>
        <topology evidence="14">Single-pass membrane protein</topology>
    </subcellularLocation>
</comment>
<dbReference type="Gene3D" id="1.20.5.620">
    <property type="entry name" value="F1F0 ATP synthase subunit B, membrane domain"/>
    <property type="match status" value="1"/>
</dbReference>
<dbReference type="EMBL" id="WBUI01000021">
    <property type="protein sequence ID" value="KAB2930344.1"/>
    <property type="molecule type" value="Genomic_DNA"/>
</dbReference>
<evidence type="ECO:0000256" key="12">
    <source>
        <dbReference type="ARBA" id="ARBA00025614"/>
    </source>
</evidence>
<dbReference type="SUPFAM" id="SSF81573">
    <property type="entry name" value="F1F0 ATP synthase subunit B, membrane domain"/>
    <property type="match status" value="1"/>
</dbReference>
<evidence type="ECO:0000256" key="17">
    <source>
        <dbReference type="SAM" id="Coils"/>
    </source>
</evidence>
<keyword evidence="17" id="KW-0175">Coiled coil</keyword>
<gene>
    <name evidence="15 18" type="primary">atpF</name>
    <name evidence="18" type="ORF">F9K24_16910</name>
</gene>
<dbReference type="GO" id="GO:0005886">
    <property type="term" value="C:plasma membrane"/>
    <property type="evidence" value="ECO:0007669"/>
    <property type="project" value="UniProtKB-SubCell"/>
</dbReference>
<reference evidence="18 19" key="1">
    <citation type="submission" date="2019-10" db="EMBL/GenBank/DDBJ databases">
        <title>Extracellular Electron Transfer in a Candidatus Methanoperedens spp. Enrichment Culture.</title>
        <authorList>
            <person name="Berger S."/>
            <person name="Rangel Shaw D."/>
            <person name="Berben T."/>
            <person name="In 'T Zandt M."/>
            <person name="Frank J."/>
            <person name="Reimann J."/>
            <person name="Jetten M.S.M."/>
            <person name="Welte C.U."/>
        </authorList>
    </citation>
    <scope>NUCLEOTIDE SEQUENCE [LARGE SCALE GENOMIC DNA]</scope>
    <source>
        <strain evidence="18">SB12</strain>
    </source>
</reference>
<dbReference type="HAMAP" id="MF_01398">
    <property type="entry name" value="ATP_synth_b_bprime"/>
    <property type="match status" value="1"/>
</dbReference>
<evidence type="ECO:0000256" key="8">
    <source>
        <dbReference type="ARBA" id="ARBA00023065"/>
    </source>
</evidence>
<dbReference type="Pfam" id="PF00430">
    <property type="entry name" value="ATP-synt_B"/>
    <property type="match status" value="1"/>
</dbReference>
<accession>A0A833H012</accession>
<comment type="subunit">
    <text evidence="13">F-type ATPases have 2 components, F(1) - the catalytic core - and F(0) - the membrane proton channel. F(1) has five subunits: alpha(3), beta(3), gamma(1), delta(1), epsilon(1). F(0) has four main subunits: a(1), b(2) and c(10-14). The alpha and beta chains form an alternating ring which encloses part of the gamma chain. F(1) is attached to F(0) by a central stalk formed by the gamma and epsilon chains, while a peripheral stalk is formed by the delta and b chains.</text>
</comment>
<evidence type="ECO:0000256" key="6">
    <source>
        <dbReference type="ARBA" id="ARBA00022781"/>
    </source>
</evidence>
<evidence type="ECO:0000256" key="13">
    <source>
        <dbReference type="ARBA" id="ARBA00026054"/>
    </source>
</evidence>
<dbReference type="GO" id="GO:0046933">
    <property type="term" value="F:proton-transporting ATP synthase activity, rotational mechanism"/>
    <property type="evidence" value="ECO:0007669"/>
    <property type="project" value="UniProtKB-UniRule"/>
</dbReference>
<keyword evidence="10 15" id="KW-0066">ATP synthesis</keyword>
<sequence length="174" mass="19935">MIEFLAASEGGIALLDVNPGLVVWTTVTFLLVLLLLNKFAWKPIIKALDDRADRIHNDIERANQLRNEADTLFQQYQNKLNDLKGEAQEIINEARKDAEGLKNDILEKARKEAEEIRARSRKEIQLAMDSALEEIHRQAVDLSVEITKRVITRNLTPEDHKKQLQEALESISRN</sequence>
<evidence type="ECO:0000313" key="19">
    <source>
        <dbReference type="Proteomes" id="UP000460298"/>
    </source>
</evidence>
<dbReference type="PANTHER" id="PTHR33445">
    <property type="entry name" value="ATP SYNTHASE SUBUNIT B', CHLOROPLASTIC"/>
    <property type="match status" value="1"/>
</dbReference>
<name>A0A833H012_9LEPT</name>
<dbReference type="AlphaFoldDB" id="A0A833H012"/>
<evidence type="ECO:0000256" key="5">
    <source>
        <dbReference type="ARBA" id="ARBA00022692"/>
    </source>
</evidence>
<keyword evidence="2 15" id="KW-0813">Transport</keyword>
<keyword evidence="7 15" id="KW-1133">Transmembrane helix</keyword>
<comment type="similarity">
    <text evidence="1 15 16">Belongs to the ATPase B chain family.</text>
</comment>
<evidence type="ECO:0000256" key="15">
    <source>
        <dbReference type="HAMAP-Rule" id="MF_01398"/>
    </source>
</evidence>
<proteinExistence type="inferred from homology"/>
<keyword evidence="3 15" id="KW-1003">Cell membrane</keyword>
<keyword evidence="6 15" id="KW-0375">Hydrogen ion transport</keyword>
<dbReference type="CDD" id="cd06503">
    <property type="entry name" value="ATP-synt_Fo_b"/>
    <property type="match status" value="1"/>
</dbReference>
<evidence type="ECO:0000256" key="11">
    <source>
        <dbReference type="ARBA" id="ARBA00025198"/>
    </source>
</evidence>